<dbReference type="EMBL" id="CP155447">
    <property type="protein sequence ID" value="XBH03366.1"/>
    <property type="molecule type" value="Genomic_DNA"/>
</dbReference>
<dbReference type="GO" id="GO:0000287">
    <property type="term" value="F:magnesium ion binding"/>
    <property type="evidence" value="ECO:0007669"/>
    <property type="project" value="InterPro"/>
</dbReference>
<name>A0AAU7CDR7_9BACT</name>
<proteinExistence type="inferred from homology"/>
<dbReference type="SUPFAM" id="SSF52467">
    <property type="entry name" value="DHS-like NAD/FAD-binding domain"/>
    <property type="match status" value="1"/>
</dbReference>
<dbReference type="PROSITE" id="PS51318">
    <property type="entry name" value="TAT"/>
    <property type="match status" value="1"/>
</dbReference>
<evidence type="ECO:0000256" key="2">
    <source>
        <dbReference type="ARBA" id="ARBA00007812"/>
    </source>
</evidence>
<feature type="domain" description="Thiamine pyrophosphate enzyme N-terminal TPP-binding" evidence="7">
    <location>
        <begin position="49"/>
        <end position="146"/>
    </location>
</feature>
<dbReference type="PROSITE" id="PS00187">
    <property type="entry name" value="TPP_ENZYMES"/>
    <property type="match status" value="1"/>
</dbReference>
<dbReference type="InterPro" id="IPR011766">
    <property type="entry name" value="TPP_enzyme_TPP-bd"/>
</dbReference>
<sequence>MALNLSRREALGVLGAIGAATASTAPTPAAASHVEVGRYVKRQGVHGRMTGAQAAAAALFCEGVQCVFGIPGAQSNEFWDALKARRLPYLLVTNESSASVMADAAARVTGQPGVFNVVPGPGLTNAMTGIGEALLDSVPIVGIITDVIQGPDAPLGQVHSLPNAALLRPLVKALIEVQHQAEIPGAIYQAFEIARSGEPGPVGIMIPFPHFNAVWDYDQPPPPPRPLPFDENAYRQVLGQLSNRSRRVGIYAGLGCMDAGPALTAVAEMLQAPVATSVSGKGCISDCHPLAVGWGYGKQGTRAAEKTFKDVDLVLAVGVRYSEVSTANYAIPPHNVIHVDANPHNLGRNVPTCVKLCADSQVFFDRLLADAPSIQRPPSPPLLKKIKDVRQVDHRENSVPKITRGVDPMYFLTQLRYALGPDELIFVDVTASTHWASEAISVQGPRRYFTPTNNQSMGWAIPAAIGAQRVRPDRQVVSITGDGCFLMSAMELSTAARACLPVKFFVLDDGAYHYMQMLQEPVYRRTTATEIARIDYAAFARGVGLGYNEIAQNPDVGNGIGRALATPGPLLTRVIISYEGREVRWLNALKSTYVSRLPTDAKVRMASRIGVRSLSRRPDDD</sequence>
<dbReference type="Gene3D" id="3.40.50.1220">
    <property type="entry name" value="TPP-binding domain"/>
    <property type="match status" value="1"/>
</dbReference>
<evidence type="ECO:0000313" key="8">
    <source>
        <dbReference type="EMBL" id="XBH03366.1"/>
    </source>
</evidence>
<dbReference type="Gene3D" id="3.40.50.970">
    <property type="match status" value="2"/>
</dbReference>
<evidence type="ECO:0000256" key="1">
    <source>
        <dbReference type="ARBA" id="ARBA00001964"/>
    </source>
</evidence>
<gene>
    <name evidence="8" type="ORF">V5E97_34410</name>
</gene>
<dbReference type="InterPro" id="IPR006311">
    <property type="entry name" value="TAT_signal"/>
</dbReference>
<dbReference type="InterPro" id="IPR029035">
    <property type="entry name" value="DHS-like_NAD/FAD-binding_dom"/>
</dbReference>
<keyword evidence="3 4" id="KW-0786">Thiamine pyrophosphate</keyword>
<dbReference type="GO" id="GO:0009099">
    <property type="term" value="P:L-valine biosynthetic process"/>
    <property type="evidence" value="ECO:0007669"/>
    <property type="project" value="TreeGrafter"/>
</dbReference>
<evidence type="ECO:0000259" key="7">
    <source>
        <dbReference type="Pfam" id="PF02776"/>
    </source>
</evidence>
<evidence type="ECO:0000259" key="6">
    <source>
        <dbReference type="Pfam" id="PF02775"/>
    </source>
</evidence>
<dbReference type="Pfam" id="PF02776">
    <property type="entry name" value="TPP_enzyme_N"/>
    <property type="match status" value="1"/>
</dbReference>
<comment type="cofactor">
    <cofactor evidence="1">
        <name>thiamine diphosphate</name>
        <dbReference type="ChEBI" id="CHEBI:58937"/>
    </cofactor>
</comment>
<dbReference type="GO" id="GO:0003984">
    <property type="term" value="F:acetolactate synthase activity"/>
    <property type="evidence" value="ECO:0007669"/>
    <property type="project" value="TreeGrafter"/>
</dbReference>
<dbReference type="Pfam" id="PF00205">
    <property type="entry name" value="TPP_enzyme_M"/>
    <property type="match status" value="1"/>
</dbReference>
<feature type="domain" description="Thiamine pyrophosphate enzyme central" evidence="5">
    <location>
        <begin position="243"/>
        <end position="367"/>
    </location>
</feature>
<dbReference type="GO" id="GO:0009097">
    <property type="term" value="P:isoleucine biosynthetic process"/>
    <property type="evidence" value="ECO:0007669"/>
    <property type="project" value="TreeGrafter"/>
</dbReference>
<dbReference type="PANTHER" id="PTHR18968:SF13">
    <property type="entry name" value="ACETOLACTATE SYNTHASE CATALYTIC SUBUNIT, MITOCHONDRIAL"/>
    <property type="match status" value="1"/>
</dbReference>
<evidence type="ECO:0000256" key="4">
    <source>
        <dbReference type="RuleBase" id="RU362132"/>
    </source>
</evidence>
<dbReference type="Pfam" id="PF02775">
    <property type="entry name" value="TPP_enzyme_C"/>
    <property type="match status" value="1"/>
</dbReference>
<dbReference type="RefSeq" id="WP_406696099.1">
    <property type="nucleotide sequence ID" value="NZ_CP155447.1"/>
</dbReference>
<feature type="domain" description="Thiamine pyrophosphate enzyme TPP-binding" evidence="6">
    <location>
        <begin position="428"/>
        <end position="571"/>
    </location>
</feature>
<dbReference type="GO" id="GO:0030976">
    <property type="term" value="F:thiamine pyrophosphate binding"/>
    <property type="evidence" value="ECO:0007669"/>
    <property type="project" value="InterPro"/>
</dbReference>
<dbReference type="CDD" id="cd00568">
    <property type="entry name" value="TPP_enzymes"/>
    <property type="match status" value="1"/>
</dbReference>
<dbReference type="InterPro" id="IPR012000">
    <property type="entry name" value="Thiamin_PyroP_enz_cen_dom"/>
</dbReference>
<protein>
    <submittedName>
        <fullName evidence="8">Thiamine pyrophosphate-binding protein</fullName>
    </submittedName>
</protein>
<dbReference type="InterPro" id="IPR012001">
    <property type="entry name" value="Thiamin_PyroP_enz_TPP-bd_dom"/>
</dbReference>
<evidence type="ECO:0000259" key="5">
    <source>
        <dbReference type="Pfam" id="PF00205"/>
    </source>
</evidence>
<dbReference type="GO" id="GO:0005948">
    <property type="term" value="C:acetolactate synthase complex"/>
    <property type="evidence" value="ECO:0007669"/>
    <property type="project" value="TreeGrafter"/>
</dbReference>
<organism evidence="8">
    <name type="scientific">Singulisphaera sp. Ch08</name>
    <dbReference type="NCBI Taxonomy" id="3120278"/>
    <lineage>
        <taxon>Bacteria</taxon>
        <taxon>Pseudomonadati</taxon>
        <taxon>Planctomycetota</taxon>
        <taxon>Planctomycetia</taxon>
        <taxon>Isosphaerales</taxon>
        <taxon>Isosphaeraceae</taxon>
        <taxon>Singulisphaera</taxon>
    </lineage>
</organism>
<reference evidence="8" key="1">
    <citation type="submission" date="2024-05" db="EMBL/GenBank/DDBJ databases">
        <title>Planctomycetes of the genus Singulisphaera possess chitinolytic capabilities.</title>
        <authorList>
            <person name="Ivanova A."/>
        </authorList>
    </citation>
    <scope>NUCLEOTIDE SEQUENCE</scope>
    <source>
        <strain evidence="8">Ch08T</strain>
    </source>
</reference>
<dbReference type="SUPFAM" id="SSF52518">
    <property type="entry name" value="Thiamin diphosphate-binding fold (THDP-binding)"/>
    <property type="match status" value="2"/>
</dbReference>
<evidence type="ECO:0000256" key="3">
    <source>
        <dbReference type="ARBA" id="ARBA00023052"/>
    </source>
</evidence>
<dbReference type="AlphaFoldDB" id="A0AAU7CDR7"/>
<dbReference type="InterPro" id="IPR029061">
    <property type="entry name" value="THDP-binding"/>
</dbReference>
<accession>A0AAU7CDR7</accession>
<dbReference type="PANTHER" id="PTHR18968">
    <property type="entry name" value="THIAMINE PYROPHOSPHATE ENZYMES"/>
    <property type="match status" value="1"/>
</dbReference>
<comment type="similarity">
    <text evidence="2 4">Belongs to the TPP enzyme family.</text>
</comment>
<dbReference type="InterPro" id="IPR000399">
    <property type="entry name" value="TPP-bd_CS"/>
</dbReference>
<dbReference type="GO" id="GO:0050660">
    <property type="term" value="F:flavin adenine dinucleotide binding"/>
    <property type="evidence" value="ECO:0007669"/>
    <property type="project" value="TreeGrafter"/>
</dbReference>
<dbReference type="InterPro" id="IPR045229">
    <property type="entry name" value="TPP_enz"/>
</dbReference>
<dbReference type="CDD" id="cd07035">
    <property type="entry name" value="TPP_PYR_POX_like"/>
    <property type="match status" value="1"/>
</dbReference>